<comment type="caution">
    <text evidence="2">The sequence shown here is derived from an EMBL/GenBank/DDBJ whole genome shotgun (WGS) entry which is preliminary data.</text>
</comment>
<feature type="region of interest" description="Disordered" evidence="1">
    <location>
        <begin position="1"/>
        <end position="80"/>
    </location>
</feature>
<evidence type="ECO:0000256" key="1">
    <source>
        <dbReference type="SAM" id="MobiDB-lite"/>
    </source>
</evidence>
<proteinExistence type="predicted"/>
<evidence type="ECO:0000313" key="2">
    <source>
        <dbReference type="EMBL" id="GHI69083.1"/>
    </source>
</evidence>
<name>A0ABQ3SLS2_9ACTN</name>
<gene>
    <name evidence="2" type="ORF">Snoj_30010</name>
</gene>
<sequence length="114" mass="12265">MRQSGKLRDPWGSPAAGKTLRSAEKVKPNRASTTLSGGTGTARDRGAADEYAAPREAPVRGSRCVHTERPERRGVSPQSGSHRVVLVRLGGYSFSQGLLLARVAVWLLVQKMVV</sequence>
<dbReference type="EMBL" id="BNEC01000005">
    <property type="protein sequence ID" value="GHI69083.1"/>
    <property type="molecule type" value="Genomic_DNA"/>
</dbReference>
<organism evidence="2 3">
    <name type="scientific">Streptomyces nojiriensis</name>
    <dbReference type="NCBI Taxonomy" id="66374"/>
    <lineage>
        <taxon>Bacteria</taxon>
        <taxon>Bacillati</taxon>
        <taxon>Actinomycetota</taxon>
        <taxon>Actinomycetes</taxon>
        <taxon>Kitasatosporales</taxon>
        <taxon>Streptomycetaceae</taxon>
        <taxon>Streptomyces</taxon>
    </lineage>
</organism>
<keyword evidence="3" id="KW-1185">Reference proteome</keyword>
<protein>
    <submittedName>
        <fullName evidence="2">Uncharacterized protein</fullName>
    </submittedName>
</protein>
<feature type="compositionally biased region" description="Basic and acidic residues" evidence="1">
    <location>
        <begin position="65"/>
        <end position="74"/>
    </location>
</feature>
<evidence type="ECO:0000313" key="3">
    <source>
        <dbReference type="Proteomes" id="UP000613974"/>
    </source>
</evidence>
<dbReference type="Proteomes" id="UP000613974">
    <property type="component" value="Unassembled WGS sequence"/>
</dbReference>
<accession>A0ABQ3SLS2</accession>
<reference evidence="3" key="1">
    <citation type="submission" date="2023-07" db="EMBL/GenBank/DDBJ databases">
        <title>Whole genome shotgun sequence of Streptomyces nojiriensis NBRC 13794.</title>
        <authorList>
            <person name="Komaki H."/>
            <person name="Tamura T."/>
        </authorList>
    </citation>
    <scope>NUCLEOTIDE SEQUENCE [LARGE SCALE GENOMIC DNA]</scope>
    <source>
        <strain evidence="3">NBRC 13794</strain>
    </source>
</reference>